<dbReference type="AlphaFoldDB" id="A0A1H2A6M4"/>
<feature type="signal peptide" evidence="4">
    <location>
        <begin position="1"/>
        <end position="32"/>
    </location>
</feature>
<keyword evidence="2" id="KW-0378">Hydrolase</keyword>
<gene>
    <name evidence="5" type="ORF">SAMN04489812_5675</name>
</gene>
<sequence>MTTPTRPRTRMIAALFALALALIGLQAPSRAAADIPAGYYDPADGLTGTALKSALHDIIDDHTQISYDEVWDALQETDQDPANSNNVIEIYSGTSIPKSEHGGDQGDWNREHVWAKSHGDFGTATGPGTDVHHLRPADVGVNSVRSNKDFDDGGSAVDGAPDNFTDEDSYEPSDEWKGDVARMILYMDVRYAGDDSYPDLEVNDQVDNGSAPNIGRISVLLQWNELDPPSSFEQTRNDVIYDNWQHNRNPFIDHPEYADAIYGS</sequence>
<dbReference type="Proteomes" id="UP000199103">
    <property type="component" value="Chromosome I"/>
</dbReference>
<evidence type="ECO:0000256" key="4">
    <source>
        <dbReference type="SAM" id="SignalP"/>
    </source>
</evidence>
<dbReference type="RefSeq" id="WP_197679905.1">
    <property type="nucleotide sequence ID" value="NZ_LT629772.1"/>
</dbReference>
<dbReference type="InterPro" id="IPR007346">
    <property type="entry name" value="Endonuclease-I"/>
</dbReference>
<evidence type="ECO:0000313" key="6">
    <source>
        <dbReference type="Proteomes" id="UP000199103"/>
    </source>
</evidence>
<dbReference type="PANTHER" id="PTHR33607">
    <property type="entry name" value="ENDONUCLEASE-1"/>
    <property type="match status" value="1"/>
</dbReference>
<dbReference type="SUPFAM" id="SSF54060">
    <property type="entry name" value="His-Me finger endonucleases"/>
    <property type="match status" value="1"/>
</dbReference>
<dbReference type="EMBL" id="LT629772">
    <property type="protein sequence ID" value="SDT41096.1"/>
    <property type="molecule type" value="Genomic_DNA"/>
</dbReference>
<feature type="region of interest" description="Disordered" evidence="3">
    <location>
        <begin position="146"/>
        <end position="173"/>
    </location>
</feature>
<keyword evidence="1" id="KW-0540">Nuclease</keyword>
<dbReference type="Pfam" id="PF04231">
    <property type="entry name" value="Endonuclease_1"/>
    <property type="match status" value="1"/>
</dbReference>
<dbReference type="GO" id="GO:0016787">
    <property type="term" value="F:hydrolase activity"/>
    <property type="evidence" value="ECO:0007669"/>
    <property type="project" value="UniProtKB-KW"/>
</dbReference>
<evidence type="ECO:0000256" key="3">
    <source>
        <dbReference type="SAM" id="MobiDB-lite"/>
    </source>
</evidence>
<dbReference type="GO" id="GO:0004519">
    <property type="term" value="F:endonuclease activity"/>
    <property type="evidence" value="ECO:0007669"/>
    <property type="project" value="UniProtKB-KW"/>
</dbReference>
<dbReference type="STRING" id="630515.SAMN04489812_5675"/>
<feature type="chain" id="PRO_5038763017" evidence="4">
    <location>
        <begin position="33"/>
        <end position="264"/>
    </location>
</feature>
<keyword evidence="4" id="KW-0732">Signal</keyword>
<proteinExistence type="predicted"/>
<keyword evidence="5" id="KW-0255">Endonuclease</keyword>
<organism evidence="5 6">
    <name type="scientific">Microlunatus soli</name>
    <dbReference type="NCBI Taxonomy" id="630515"/>
    <lineage>
        <taxon>Bacteria</taxon>
        <taxon>Bacillati</taxon>
        <taxon>Actinomycetota</taxon>
        <taxon>Actinomycetes</taxon>
        <taxon>Propionibacteriales</taxon>
        <taxon>Propionibacteriaceae</taxon>
        <taxon>Microlunatus</taxon>
    </lineage>
</organism>
<dbReference type="InterPro" id="IPR044925">
    <property type="entry name" value="His-Me_finger_sf"/>
</dbReference>
<accession>A0A1H2A6M4</accession>
<keyword evidence="6" id="KW-1185">Reference proteome</keyword>
<feature type="compositionally biased region" description="Acidic residues" evidence="3">
    <location>
        <begin position="164"/>
        <end position="173"/>
    </location>
</feature>
<evidence type="ECO:0000313" key="5">
    <source>
        <dbReference type="EMBL" id="SDT41096.1"/>
    </source>
</evidence>
<dbReference type="PANTHER" id="PTHR33607:SF2">
    <property type="entry name" value="ENDONUCLEASE-1"/>
    <property type="match status" value="1"/>
</dbReference>
<protein>
    <submittedName>
        <fullName evidence="5">Endonuclease I</fullName>
    </submittedName>
</protein>
<evidence type="ECO:0000256" key="2">
    <source>
        <dbReference type="ARBA" id="ARBA00022801"/>
    </source>
</evidence>
<name>A0A1H2A6M4_9ACTN</name>
<reference evidence="5 6" key="1">
    <citation type="submission" date="2016-10" db="EMBL/GenBank/DDBJ databases">
        <authorList>
            <person name="de Groot N.N."/>
        </authorList>
    </citation>
    <scope>NUCLEOTIDE SEQUENCE [LARGE SCALE GENOMIC DNA]</scope>
    <source>
        <strain evidence="5 6">DSM 21800</strain>
    </source>
</reference>
<evidence type="ECO:0000256" key="1">
    <source>
        <dbReference type="ARBA" id="ARBA00022722"/>
    </source>
</evidence>